<comment type="caution">
    <text evidence="3">The sequence shown here is derived from an EMBL/GenBank/DDBJ whole genome shotgun (WGS) entry which is preliminary data.</text>
</comment>
<evidence type="ECO:0000256" key="1">
    <source>
        <dbReference type="SAM" id="MobiDB-lite"/>
    </source>
</evidence>
<evidence type="ECO:0000256" key="2">
    <source>
        <dbReference type="SAM" id="Phobius"/>
    </source>
</evidence>
<dbReference type="Proteomes" id="UP001303760">
    <property type="component" value="Unassembled WGS sequence"/>
</dbReference>
<feature type="transmembrane region" description="Helical" evidence="2">
    <location>
        <begin position="41"/>
        <end position="64"/>
    </location>
</feature>
<sequence>MLIAPLLGVLFFPFVITWRIMTWPIEVLEPYYDDISILATYSLILSVVSLLITAILVLVWVLMLNLSAHCFPRLASAEDEHAGQPPEDRRGPRQGPKRKQQRRQYHHLQQPPPIHPRSTQTGRTNTTRSGGTYPYQPQDEPLASDLTSPTASGRVFNNLSAAEPYSSSLSLSPSSSSLLLAASPDLDSDSDLSPQSYRDRAAAVRLRRRRARRLAAMAQQSQAAAAEGLRRRRTRTALGNRVEVDDTIHEDSLSG</sequence>
<dbReference type="AlphaFoldDB" id="A0AAN7HDR3"/>
<organism evidence="3 4">
    <name type="scientific">Achaetomium macrosporum</name>
    <dbReference type="NCBI Taxonomy" id="79813"/>
    <lineage>
        <taxon>Eukaryota</taxon>
        <taxon>Fungi</taxon>
        <taxon>Dikarya</taxon>
        <taxon>Ascomycota</taxon>
        <taxon>Pezizomycotina</taxon>
        <taxon>Sordariomycetes</taxon>
        <taxon>Sordariomycetidae</taxon>
        <taxon>Sordariales</taxon>
        <taxon>Chaetomiaceae</taxon>
        <taxon>Achaetomium</taxon>
    </lineage>
</organism>
<feature type="compositionally biased region" description="Basic and acidic residues" evidence="1">
    <location>
        <begin position="78"/>
        <end position="91"/>
    </location>
</feature>
<keyword evidence="2" id="KW-0812">Transmembrane</keyword>
<keyword evidence="4" id="KW-1185">Reference proteome</keyword>
<name>A0AAN7HDR3_9PEZI</name>
<evidence type="ECO:0000313" key="4">
    <source>
        <dbReference type="Proteomes" id="UP001303760"/>
    </source>
</evidence>
<proteinExistence type="predicted"/>
<keyword evidence="2" id="KW-1133">Transmembrane helix</keyword>
<feature type="compositionally biased region" description="Low complexity" evidence="1">
    <location>
        <begin position="117"/>
        <end position="132"/>
    </location>
</feature>
<dbReference type="EMBL" id="MU860025">
    <property type="protein sequence ID" value="KAK4241247.1"/>
    <property type="molecule type" value="Genomic_DNA"/>
</dbReference>
<feature type="compositionally biased region" description="Basic residues" evidence="1">
    <location>
        <begin position="95"/>
        <end position="106"/>
    </location>
</feature>
<keyword evidence="2" id="KW-0472">Membrane</keyword>
<gene>
    <name evidence="3" type="ORF">C8A03DRAFT_30589</name>
</gene>
<accession>A0AAN7HDR3</accession>
<reference evidence="3" key="2">
    <citation type="submission" date="2023-05" db="EMBL/GenBank/DDBJ databases">
        <authorList>
            <consortium name="Lawrence Berkeley National Laboratory"/>
            <person name="Steindorff A."/>
            <person name="Hensen N."/>
            <person name="Bonometti L."/>
            <person name="Westerberg I."/>
            <person name="Brannstrom I.O."/>
            <person name="Guillou S."/>
            <person name="Cros-Aarteil S."/>
            <person name="Calhoun S."/>
            <person name="Haridas S."/>
            <person name="Kuo A."/>
            <person name="Mondo S."/>
            <person name="Pangilinan J."/>
            <person name="Riley R."/>
            <person name="Labutti K."/>
            <person name="Andreopoulos B."/>
            <person name="Lipzen A."/>
            <person name="Chen C."/>
            <person name="Yanf M."/>
            <person name="Daum C."/>
            <person name="Ng V."/>
            <person name="Clum A."/>
            <person name="Ohm R."/>
            <person name="Martin F."/>
            <person name="Silar P."/>
            <person name="Natvig D."/>
            <person name="Lalanne C."/>
            <person name="Gautier V."/>
            <person name="Ament-Velasquez S.L."/>
            <person name="Kruys A."/>
            <person name="Hutchinson M.I."/>
            <person name="Powell A.J."/>
            <person name="Barry K."/>
            <person name="Miller A.N."/>
            <person name="Grigoriev I.V."/>
            <person name="Debuchy R."/>
            <person name="Gladieux P."/>
            <person name="Thoren M.H."/>
            <person name="Johannesson H."/>
        </authorList>
    </citation>
    <scope>NUCLEOTIDE SEQUENCE</scope>
    <source>
        <strain evidence="3">CBS 532.94</strain>
    </source>
</reference>
<reference evidence="3" key="1">
    <citation type="journal article" date="2023" name="Mol. Phylogenet. Evol.">
        <title>Genome-scale phylogeny and comparative genomics of the fungal order Sordariales.</title>
        <authorList>
            <person name="Hensen N."/>
            <person name="Bonometti L."/>
            <person name="Westerberg I."/>
            <person name="Brannstrom I.O."/>
            <person name="Guillou S."/>
            <person name="Cros-Aarteil S."/>
            <person name="Calhoun S."/>
            <person name="Haridas S."/>
            <person name="Kuo A."/>
            <person name="Mondo S."/>
            <person name="Pangilinan J."/>
            <person name="Riley R."/>
            <person name="LaButti K."/>
            <person name="Andreopoulos B."/>
            <person name="Lipzen A."/>
            <person name="Chen C."/>
            <person name="Yan M."/>
            <person name="Daum C."/>
            <person name="Ng V."/>
            <person name="Clum A."/>
            <person name="Steindorff A."/>
            <person name="Ohm R.A."/>
            <person name="Martin F."/>
            <person name="Silar P."/>
            <person name="Natvig D.O."/>
            <person name="Lalanne C."/>
            <person name="Gautier V."/>
            <person name="Ament-Velasquez S.L."/>
            <person name="Kruys A."/>
            <person name="Hutchinson M.I."/>
            <person name="Powell A.J."/>
            <person name="Barry K."/>
            <person name="Miller A.N."/>
            <person name="Grigoriev I.V."/>
            <person name="Debuchy R."/>
            <person name="Gladieux P."/>
            <person name="Hiltunen Thoren M."/>
            <person name="Johannesson H."/>
        </authorList>
    </citation>
    <scope>NUCLEOTIDE SEQUENCE</scope>
    <source>
        <strain evidence="3">CBS 532.94</strain>
    </source>
</reference>
<protein>
    <submittedName>
        <fullName evidence="3">Uncharacterized protein</fullName>
    </submittedName>
</protein>
<evidence type="ECO:0000313" key="3">
    <source>
        <dbReference type="EMBL" id="KAK4241247.1"/>
    </source>
</evidence>
<feature type="region of interest" description="Disordered" evidence="1">
    <location>
        <begin position="78"/>
        <end position="149"/>
    </location>
</feature>